<evidence type="ECO:0000256" key="2">
    <source>
        <dbReference type="ARBA" id="ARBA00006508"/>
    </source>
</evidence>
<evidence type="ECO:0000313" key="11">
    <source>
        <dbReference type="EMBL" id="SDG07342.1"/>
    </source>
</evidence>
<dbReference type="PROSITE" id="PS00216">
    <property type="entry name" value="SUGAR_TRANSPORT_1"/>
    <property type="match status" value="1"/>
</dbReference>
<evidence type="ECO:0000256" key="6">
    <source>
        <dbReference type="ARBA" id="ARBA00022692"/>
    </source>
</evidence>
<dbReference type="GO" id="GO:0046943">
    <property type="term" value="F:carboxylic acid transmembrane transporter activity"/>
    <property type="evidence" value="ECO:0007669"/>
    <property type="project" value="TreeGrafter"/>
</dbReference>
<dbReference type="InterPro" id="IPR011701">
    <property type="entry name" value="MFS"/>
</dbReference>
<evidence type="ECO:0000256" key="9">
    <source>
        <dbReference type="SAM" id="Phobius"/>
    </source>
</evidence>
<dbReference type="GO" id="GO:0005886">
    <property type="term" value="C:plasma membrane"/>
    <property type="evidence" value="ECO:0007669"/>
    <property type="project" value="UniProtKB-SubCell"/>
</dbReference>
<evidence type="ECO:0000313" key="12">
    <source>
        <dbReference type="Proteomes" id="UP000199706"/>
    </source>
</evidence>
<feature type="transmembrane region" description="Helical" evidence="9">
    <location>
        <begin position="96"/>
        <end position="115"/>
    </location>
</feature>
<dbReference type="PROSITE" id="PS00217">
    <property type="entry name" value="SUGAR_TRANSPORT_2"/>
    <property type="match status" value="1"/>
</dbReference>
<evidence type="ECO:0000256" key="7">
    <source>
        <dbReference type="ARBA" id="ARBA00022989"/>
    </source>
</evidence>
<dbReference type="Proteomes" id="UP000199706">
    <property type="component" value="Unassembled WGS sequence"/>
</dbReference>
<evidence type="ECO:0000256" key="3">
    <source>
        <dbReference type="ARBA" id="ARBA00022448"/>
    </source>
</evidence>
<protein>
    <submittedName>
        <fullName evidence="11">MFS transporter, AAHS family, 4-hydroxybenzoate transporter</fullName>
    </submittedName>
</protein>
<dbReference type="AlphaFoldDB" id="A0A1G7R999"/>
<dbReference type="PANTHER" id="PTHR23508:SF10">
    <property type="entry name" value="CARBOXYLIC ACID TRANSPORTER PROTEIN HOMOLOG"/>
    <property type="match status" value="1"/>
</dbReference>
<feature type="transmembrane region" description="Helical" evidence="9">
    <location>
        <begin position="28"/>
        <end position="52"/>
    </location>
</feature>
<evidence type="ECO:0000256" key="8">
    <source>
        <dbReference type="ARBA" id="ARBA00023136"/>
    </source>
</evidence>
<proteinExistence type="inferred from homology"/>
<reference evidence="11 12" key="1">
    <citation type="submission" date="2016-10" db="EMBL/GenBank/DDBJ databases">
        <authorList>
            <person name="de Groot N.N."/>
        </authorList>
    </citation>
    <scope>NUCLEOTIDE SEQUENCE [LARGE SCALE GENOMIC DNA]</scope>
    <source>
        <strain evidence="11 12">LMG 2247</strain>
    </source>
</reference>
<keyword evidence="6 9" id="KW-0812">Transmembrane</keyword>
<feature type="transmembrane region" description="Helical" evidence="9">
    <location>
        <begin position="121"/>
        <end position="141"/>
    </location>
</feature>
<feature type="transmembrane region" description="Helical" evidence="9">
    <location>
        <begin position="265"/>
        <end position="281"/>
    </location>
</feature>
<name>A0A1G7R999_9BURK</name>
<dbReference type="InterPro" id="IPR004746">
    <property type="entry name" value="MFS_AAHS"/>
</dbReference>
<dbReference type="InterPro" id="IPR005829">
    <property type="entry name" value="Sugar_transporter_CS"/>
</dbReference>
<comment type="subcellular location">
    <subcellularLocation>
        <location evidence="1">Cell inner membrane</location>
        <topology evidence="1">Multi-pass membrane protein</topology>
    </subcellularLocation>
</comment>
<feature type="transmembrane region" description="Helical" evidence="9">
    <location>
        <begin position="153"/>
        <end position="177"/>
    </location>
</feature>
<evidence type="ECO:0000256" key="4">
    <source>
        <dbReference type="ARBA" id="ARBA00022475"/>
    </source>
</evidence>
<keyword evidence="5" id="KW-0997">Cell inner membrane</keyword>
<evidence type="ECO:0000259" key="10">
    <source>
        <dbReference type="PROSITE" id="PS50850"/>
    </source>
</evidence>
<organism evidence="11 12">
    <name type="scientific">Paraburkholderia phenazinium</name>
    <dbReference type="NCBI Taxonomy" id="60549"/>
    <lineage>
        <taxon>Bacteria</taxon>
        <taxon>Pseudomonadati</taxon>
        <taxon>Pseudomonadota</taxon>
        <taxon>Betaproteobacteria</taxon>
        <taxon>Burkholderiales</taxon>
        <taxon>Burkholderiaceae</taxon>
        <taxon>Paraburkholderia</taxon>
    </lineage>
</organism>
<evidence type="ECO:0000256" key="1">
    <source>
        <dbReference type="ARBA" id="ARBA00004429"/>
    </source>
</evidence>
<dbReference type="EMBL" id="FNCJ01000002">
    <property type="protein sequence ID" value="SDG07342.1"/>
    <property type="molecule type" value="Genomic_DNA"/>
</dbReference>
<keyword evidence="4" id="KW-1003">Cell membrane</keyword>
<feature type="transmembrane region" description="Helical" evidence="9">
    <location>
        <begin position="301"/>
        <end position="321"/>
    </location>
</feature>
<evidence type="ECO:0000256" key="5">
    <source>
        <dbReference type="ARBA" id="ARBA00022519"/>
    </source>
</evidence>
<feature type="transmembrane region" description="Helical" evidence="9">
    <location>
        <begin position="389"/>
        <end position="411"/>
    </location>
</feature>
<feature type="transmembrane region" description="Helical" evidence="9">
    <location>
        <begin position="183"/>
        <end position="203"/>
    </location>
</feature>
<sequence length="455" mass="47842">MTGSALGATRTLDVQQFIDERRFSPYQWFVLILCFLIVATDGFDTAAIGFVAPSLAQEWHATKAALAPVMSAALVGLAIGALAAGPLADRIGRKKVLVGSVLVFGVLSVACAFAGSVTELAVLRLLTGIGLGAAMPNATTLTSEYAPARKRSFLVNTMFCGFTVGASAGGLVAAALIPHYGWRSVFVAGGIMPIVLGFVLIALPESIRFMVLRGWSLERIASVLRRIAPNESFDNVRFVLPEDPAVQRKTGGSVVLSARFRTGTIMLWITYFSGLLVYYMLTSWLPTLIRDTGFTVRQAALVTALFPFGGGVGSIAVGWLMDRFEPHRVIAITYVLTGLFVWMVGQQSGSLVWLAAITFIAGVCMNGAQSSLPTLAAAFYPTSGRATGVAWMLGVGRFGGILGAFSGGLLLQANIGFSTIFALLAVPSLIAAGALMVKRSAAHRAAGANLPPEAA</sequence>
<dbReference type="RefSeq" id="WP_090681945.1">
    <property type="nucleotide sequence ID" value="NZ_FNCJ01000002.1"/>
</dbReference>
<comment type="similarity">
    <text evidence="2">Belongs to the major facilitator superfamily. Aromatic acid:H(+) symporter (AAHS) (TC 2.A.1.15) family.</text>
</comment>
<feature type="transmembrane region" description="Helical" evidence="9">
    <location>
        <begin position="417"/>
        <end position="437"/>
    </location>
</feature>
<keyword evidence="7 9" id="KW-1133">Transmembrane helix</keyword>
<dbReference type="PANTHER" id="PTHR23508">
    <property type="entry name" value="CARBOXYLIC ACID TRANSPORTER PROTEIN HOMOLOG"/>
    <property type="match status" value="1"/>
</dbReference>
<dbReference type="InterPro" id="IPR036259">
    <property type="entry name" value="MFS_trans_sf"/>
</dbReference>
<dbReference type="SUPFAM" id="SSF103473">
    <property type="entry name" value="MFS general substrate transporter"/>
    <property type="match status" value="1"/>
</dbReference>
<dbReference type="Gene3D" id="1.20.1250.20">
    <property type="entry name" value="MFS general substrate transporter like domains"/>
    <property type="match status" value="2"/>
</dbReference>
<keyword evidence="8 9" id="KW-0472">Membrane</keyword>
<keyword evidence="3" id="KW-0813">Transport</keyword>
<feature type="transmembrane region" description="Helical" evidence="9">
    <location>
        <begin position="64"/>
        <end position="84"/>
    </location>
</feature>
<dbReference type="PROSITE" id="PS50850">
    <property type="entry name" value="MFS"/>
    <property type="match status" value="1"/>
</dbReference>
<dbReference type="Pfam" id="PF07690">
    <property type="entry name" value="MFS_1"/>
    <property type="match status" value="1"/>
</dbReference>
<gene>
    <name evidence="11" type="ORF">SAMN05216466_10217</name>
</gene>
<accession>A0A1G7R999</accession>
<feature type="domain" description="Major facilitator superfamily (MFS) profile" evidence="10">
    <location>
        <begin position="30"/>
        <end position="443"/>
    </location>
</feature>
<feature type="transmembrane region" description="Helical" evidence="9">
    <location>
        <begin position="328"/>
        <end position="345"/>
    </location>
</feature>
<dbReference type="OrthoDB" id="7066727at2"/>
<dbReference type="CDD" id="cd17365">
    <property type="entry name" value="MFS_PcaK_like"/>
    <property type="match status" value="1"/>
</dbReference>
<dbReference type="InterPro" id="IPR020846">
    <property type="entry name" value="MFS_dom"/>
</dbReference>
<dbReference type="NCBIfam" id="TIGR00895">
    <property type="entry name" value="2A0115"/>
    <property type="match status" value="1"/>
</dbReference>
<feature type="transmembrane region" description="Helical" evidence="9">
    <location>
        <begin position="351"/>
        <end position="368"/>
    </location>
</feature>